<evidence type="ECO:0000313" key="5">
    <source>
        <dbReference type="Proteomes" id="UP000765802"/>
    </source>
</evidence>
<organism evidence="4 5">
    <name type="scientific">Flavihumibacter stibioxidans</name>
    <dbReference type="NCBI Taxonomy" id="1834163"/>
    <lineage>
        <taxon>Bacteria</taxon>
        <taxon>Pseudomonadati</taxon>
        <taxon>Bacteroidota</taxon>
        <taxon>Chitinophagia</taxon>
        <taxon>Chitinophagales</taxon>
        <taxon>Chitinophagaceae</taxon>
        <taxon>Flavihumibacter</taxon>
    </lineage>
</organism>
<comment type="caution">
    <text evidence="4">The sequence shown here is derived from an EMBL/GenBank/DDBJ whole genome shotgun (WGS) entry which is preliminary data.</text>
</comment>
<evidence type="ECO:0000256" key="2">
    <source>
        <dbReference type="ARBA" id="ARBA00023150"/>
    </source>
</evidence>
<evidence type="ECO:0000256" key="3">
    <source>
        <dbReference type="HAMAP-Rule" id="MF_00187"/>
    </source>
</evidence>
<evidence type="ECO:0000313" key="4">
    <source>
        <dbReference type="EMBL" id="MBC6492145.1"/>
    </source>
</evidence>
<dbReference type="PIRSF" id="PIRSF015626">
    <property type="entry name" value="FdhD"/>
    <property type="match status" value="1"/>
</dbReference>
<keyword evidence="2 3" id="KW-0501">Molybdenum cofactor biosynthesis</keyword>
<evidence type="ECO:0000256" key="1">
    <source>
        <dbReference type="ARBA" id="ARBA00022490"/>
    </source>
</evidence>
<accession>A0ABR7MBN2</accession>
<keyword evidence="5" id="KW-1185">Reference proteome</keyword>
<dbReference type="NCBIfam" id="TIGR00129">
    <property type="entry name" value="fdhD_narQ"/>
    <property type="match status" value="1"/>
</dbReference>
<dbReference type="Gene3D" id="3.10.20.10">
    <property type="match status" value="1"/>
</dbReference>
<reference evidence="4 5" key="1">
    <citation type="submission" date="2016-07" db="EMBL/GenBank/DDBJ databases">
        <title>Genome analysis of Flavihumibacter stibioxidans YS-17.</title>
        <authorList>
            <person name="Shi K."/>
            <person name="Han Y."/>
            <person name="Wang G."/>
        </authorList>
    </citation>
    <scope>NUCLEOTIDE SEQUENCE [LARGE SCALE GENOMIC DNA]</scope>
    <source>
        <strain evidence="4 5">YS-17</strain>
    </source>
</reference>
<dbReference type="PANTHER" id="PTHR30592:SF1">
    <property type="entry name" value="SULFUR CARRIER PROTEIN FDHD"/>
    <property type="match status" value="1"/>
</dbReference>
<dbReference type="SUPFAM" id="SSF53927">
    <property type="entry name" value="Cytidine deaminase-like"/>
    <property type="match status" value="1"/>
</dbReference>
<feature type="active site" description="Cysteine persulfide intermediate" evidence="3">
    <location>
        <position position="124"/>
    </location>
</feature>
<keyword evidence="1 3" id="KW-0963">Cytoplasm</keyword>
<dbReference type="PANTHER" id="PTHR30592">
    <property type="entry name" value="FORMATE DEHYDROGENASE"/>
    <property type="match status" value="1"/>
</dbReference>
<name>A0ABR7MBN2_9BACT</name>
<dbReference type="RefSeq" id="WP_187257465.1">
    <property type="nucleotide sequence ID" value="NZ_JBHULF010000006.1"/>
</dbReference>
<protein>
    <recommendedName>
        <fullName evidence="3">Sulfur carrier protein FdhD</fullName>
    </recommendedName>
</protein>
<comment type="subcellular location">
    <subcellularLocation>
        <location evidence="3">Cytoplasm</location>
    </subcellularLocation>
</comment>
<comment type="similarity">
    <text evidence="3">Belongs to the FdhD family.</text>
</comment>
<dbReference type="Gene3D" id="3.40.140.10">
    <property type="entry name" value="Cytidine Deaminase, domain 2"/>
    <property type="match status" value="1"/>
</dbReference>
<dbReference type="EMBL" id="MBUA01000027">
    <property type="protein sequence ID" value="MBC6492145.1"/>
    <property type="molecule type" value="Genomic_DNA"/>
</dbReference>
<dbReference type="Proteomes" id="UP000765802">
    <property type="component" value="Unassembled WGS sequence"/>
</dbReference>
<comment type="function">
    <text evidence="3">Required for formate dehydrogenase (FDH) activity. Acts as a sulfur carrier protein that transfers sulfur from IscS to the molybdenum cofactor prior to its insertion into FDH.</text>
</comment>
<gene>
    <name evidence="3" type="primary">fdhD</name>
    <name evidence="4" type="ORF">BC349_13875</name>
</gene>
<dbReference type="HAMAP" id="MF_00187">
    <property type="entry name" value="FdhD"/>
    <property type="match status" value="1"/>
</dbReference>
<feature type="binding site" evidence="3">
    <location>
        <begin position="266"/>
        <end position="271"/>
    </location>
    <ligand>
        <name>Mo-bis(molybdopterin guanine dinucleotide)</name>
        <dbReference type="ChEBI" id="CHEBI:60539"/>
    </ligand>
</feature>
<dbReference type="InterPro" id="IPR016193">
    <property type="entry name" value="Cytidine_deaminase-like"/>
</dbReference>
<proteinExistence type="inferred from homology"/>
<dbReference type="Pfam" id="PF02634">
    <property type="entry name" value="FdhD-NarQ"/>
    <property type="match status" value="1"/>
</dbReference>
<sequence length="283" mass="30358">MNEPASIKTAPEASRQVGIIRVRPHGTQELTDQLAMEEPLQISLEYSTAGGQITKNIAVTLRTPGADEELALGFLFSEGIIDGPSAIERVTGGTDRNSIKIRLKQDIIPELVGATRNFYLGSGCGVCGKAGIDSLRSLAGPVTSEMNWVLPSGILYGLPDRLEEKQALFGTTGGLHAAAIFDANGNLEEIREDIGRHNALDKLIGATLLKGGLPLERKLLLLSGRLGFELLQKAALAGIQMVAGVGAPSSLALEIAQEYDITLIGFLRRDRFNIYHGAKRIQY</sequence>
<dbReference type="InterPro" id="IPR003786">
    <property type="entry name" value="FdhD"/>
</dbReference>